<keyword evidence="2" id="KW-1185">Reference proteome</keyword>
<organism evidence="1 2">
    <name type="scientific">Meganyctiphanes norvegica</name>
    <name type="common">Northern krill</name>
    <name type="synonym">Thysanopoda norvegica</name>
    <dbReference type="NCBI Taxonomy" id="48144"/>
    <lineage>
        <taxon>Eukaryota</taxon>
        <taxon>Metazoa</taxon>
        <taxon>Ecdysozoa</taxon>
        <taxon>Arthropoda</taxon>
        <taxon>Crustacea</taxon>
        <taxon>Multicrustacea</taxon>
        <taxon>Malacostraca</taxon>
        <taxon>Eumalacostraca</taxon>
        <taxon>Eucarida</taxon>
        <taxon>Euphausiacea</taxon>
        <taxon>Euphausiidae</taxon>
        <taxon>Meganyctiphanes</taxon>
    </lineage>
</organism>
<gene>
    <name evidence="1" type="ORF">MNOR_LOCUS14355</name>
</gene>
<name>A0AAV2QQ85_MEGNR</name>
<accession>A0AAV2QQ85</accession>
<evidence type="ECO:0000313" key="1">
    <source>
        <dbReference type="EMBL" id="CAL4091491.1"/>
    </source>
</evidence>
<reference evidence="1 2" key="1">
    <citation type="submission" date="2024-05" db="EMBL/GenBank/DDBJ databases">
        <authorList>
            <person name="Wallberg A."/>
        </authorList>
    </citation>
    <scope>NUCLEOTIDE SEQUENCE [LARGE SCALE GENOMIC DNA]</scope>
</reference>
<sequence length="282" mass="31266">MSFAISSTEASRVSALVSRNLTDFEWQSDYDTRPRVCHISLWSRPIEGFSSSKVLDDIDEYAFEKVTGHKRDHTVGHGNMAYEGFSNIIEVGKDALNKNTPDLTSDRSGESTPTIGNPTLQHWALVFEWSDRTATYEASDVNSFLVPKWYDGKPRGKEWKKLYDLESQILSPMRVNLAAKMNRFNGLRYTVGHVNCQQWIETLCSVLSICLSTPTLAEAAPVTAIMASGGAFLQKNKGPLGLLAGVATGVVLVYKAVTNLATRYRSNTTEEAEEADERNCVV</sequence>
<protein>
    <submittedName>
        <fullName evidence="1">Uncharacterized protein</fullName>
    </submittedName>
</protein>
<proteinExistence type="predicted"/>
<evidence type="ECO:0000313" key="2">
    <source>
        <dbReference type="Proteomes" id="UP001497623"/>
    </source>
</evidence>
<dbReference type="AlphaFoldDB" id="A0AAV2QQ85"/>
<dbReference type="EMBL" id="CAXKWB010008563">
    <property type="protein sequence ID" value="CAL4091491.1"/>
    <property type="molecule type" value="Genomic_DNA"/>
</dbReference>
<comment type="caution">
    <text evidence="1">The sequence shown here is derived from an EMBL/GenBank/DDBJ whole genome shotgun (WGS) entry which is preliminary data.</text>
</comment>
<dbReference type="Proteomes" id="UP001497623">
    <property type="component" value="Unassembled WGS sequence"/>
</dbReference>